<reference evidence="2 3" key="1">
    <citation type="journal article" date="2016" name="Int. J. Syst. Evol. Microbiol.">
        <title>Descriptions of Anaerotaenia torta gen. nov., sp. nov. and Anaerocolumna cellulosilytica gen. nov., sp. nov. isolated from a methanogenic reactor of cattle waste.</title>
        <authorList>
            <person name="Uek A."/>
            <person name="Ohtaki Y."/>
            <person name="Kaku N."/>
            <person name="Ueki K."/>
        </authorList>
    </citation>
    <scope>NUCLEOTIDE SEQUENCE [LARGE SCALE GENOMIC DNA]</scope>
    <source>
        <strain evidence="2 3">SN021</strain>
    </source>
</reference>
<dbReference type="RefSeq" id="WP_184092026.1">
    <property type="nucleotide sequence ID" value="NZ_AP023367.1"/>
</dbReference>
<evidence type="ECO:0000313" key="2">
    <source>
        <dbReference type="EMBL" id="BCJ96681.1"/>
    </source>
</evidence>
<accession>A0A6S6RD90</accession>
<organism evidence="2 3">
    <name type="scientific">Anaerocolumna cellulosilytica</name>
    <dbReference type="NCBI Taxonomy" id="433286"/>
    <lineage>
        <taxon>Bacteria</taxon>
        <taxon>Bacillati</taxon>
        <taxon>Bacillota</taxon>
        <taxon>Clostridia</taxon>
        <taxon>Lachnospirales</taxon>
        <taxon>Lachnospiraceae</taxon>
        <taxon>Anaerocolumna</taxon>
    </lineage>
</organism>
<protein>
    <submittedName>
        <fullName evidence="2">Uncharacterized protein</fullName>
    </submittedName>
</protein>
<name>A0A6S6RD90_9FIRM</name>
<proteinExistence type="predicted"/>
<dbReference type="Proteomes" id="UP000515561">
    <property type="component" value="Chromosome"/>
</dbReference>
<keyword evidence="3" id="KW-1185">Reference proteome</keyword>
<evidence type="ECO:0000313" key="3">
    <source>
        <dbReference type="Proteomes" id="UP000515561"/>
    </source>
</evidence>
<gene>
    <name evidence="2" type="ORF">acsn021_42500</name>
</gene>
<dbReference type="EMBL" id="AP023367">
    <property type="protein sequence ID" value="BCJ96681.1"/>
    <property type="molecule type" value="Genomic_DNA"/>
</dbReference>
<sequence>MEKLKQEQQLLDKQKPVAGKKRGKITFHNPNSKEVTAKVIGRIVLKDMLENSLIINKQEKESGEKP</sequence>
<evidence type="ECO:0000256" key="1">
    <source>
        <dbReference type="SAM" id="MobiDB-lite"/>
    </source>
</evidence>
<feature type="region of interest" description="Disordered" evidence="1">
    <location>
        <begin position="1"/>
        <end position="30"/>
    </location>
</feature>
<feature type="compositionally biased region" description="Basic and acidic residues" evidence="1">
    <location>
        <begin position="1"/>
        <end position="15"/>
    </location>
</feature>
<dbReference type="KEGG" id="acel:acsn021_42500"/>
<dbReference type="AlphaFoldDB" id="A0A6S6RD90"/>